<dbReference type="PIRSF" id="PIRSF017082">
    <property type="entry name" value="YflP"/>
    <property type="match status" value="1"/>
</dbReference>
<organism evidence="2 3">
    <name type="scientific">Caldovatus sediminis</name>
    <dbReference type="NCBI Taxonomy" id="2041189"/>
    <lineage>
        <taxon>Bacteria</taxon>
        <taxon>Pseudomonadati</taxon>
        <taxon>Pseudomonadota</taxon>
        <taxon>Alphaproteobacteria</taxon>
        <taxon>Acetobacterales</taxon>
        <taxon>Roseomonadaceae</taxon>
        <taxon>Caldovatus</taxon>
    </lineage>
</organism>
<sequence length="327" mass="34362">MAQRLTRRAMLAAATGIGLAAARRGHAQGNWPERPVTIVVCFPPGGATDILARIVAQPLGEALGKPVVVENRGGAGGNIGMGYVARQAPDGYTLLATSSAYVVNPSLYPNTPYDPFRDFAPIGELGAAPNVIAVRPDSPFASVADIIAHARANPGKLNFTTSGVGTTPHLAGEVFKLRTGIEMEHVPFSGAGPATQAVLAGTVPIYFTAFGSIGQQVRAGQLRVLAQTGAQRMEDLSDVPTLGELGIRDAVSETFLALFAVAGTPQPILVRLANEVEAILRRPAIRERFRQTGTPVTGGGPAALRARVEREVPMWREVIRQAGIRIG</sequence>
<proteinExistence type="inferred from homology"/>
<dbReference type="SUPFAM" id="SSF53850">
    <property type="entry name" value="Periplasmic binding protein-like II"/>
    <property type="match status" value="1"/>
</dbReference>
<reference evidence="2 3" key="1">
    <citation type="journal article" date="2014" name="Int. J. Syst. Evol. Microbiol.">
        <title>Complete genome sequence of Corynebacterium casei LMG S-19264T (=DSM 44701T), isolated from a smear-ripened cheese.</title>
        <authorList>
            <consortium name="US DOE Joint Genome Institute (JGI-PGF)"/>
            <person name="Walter F."/>
            <person name="Albersmeier A."/>
            <person name="Kalinowski J."/>
            <person name="Ruckert C."/>
        </authorList>
    </citation>
    <scope>NUCLEOTIDE SEQUENCE [LARGE SCALE GENOMIC DNA]</scope>
    <source>
        <strain evidence="2 3">CGMCC 1.16330</strain>
    </source>
</reference>
<gene>
    <name evidence="2" type="ORF">GCM10010964_31710</name>
</gene>
<name>A0A8J3EBZ0_9PROT</name>
<dbReference type="InterPro" id="IPR042100">
    <property type="entry name" value="Bug_dom1"/>
</dbReference>
<dbReference type="RefSeq" id="WP_188901955.1">
    <property type="nucleotide sequence ID" value="NZ_BMKS01000010.1"/>
</dbReference>
<dbReference type="Gene3D" id="3.40.190.10">
    <property type="entry name" value="Periplasmic binding protein-like II"/>
    <property type="match status" value="1"/>
</dbReference>
<evidence type="ECO:0000313" key="2">
    <source>
        <dbReference type="EMBL" id="GGG41865.1"/>
    </source>
</evidence>
<dbReference type="InterPro" id="IPR005064">
    <property type="entry name" value="BUG"/>
</dbReference>
<dbReference type="Proteomes" id="UP000597507">
    <property type="component" value="Unassembled WGS sequence"/>
</dbReference>
<dbReference type="PANTHER" id="PTHR42928:SF5">
    <property type="entry name" value="BLR1237 PROTEIN"/>
    <property type="match status" value="1"/>
</dbReference>
<dbReference type="CDD" id="cd13578">
    <property type="entry name" value="PBP2_Bug27"/>
    <property type="match status" value="1"/>
</dbReference>
<comment type="caution">
    <text evidence="2">The sequence shown here is derived from an EMBL/GenBank/DDBJ whole genome shotgun (WGS) entry which is preliminary data.</text>
</comment>
<evidence type="ECO:0000313" key="3">
    <source>
        <dbReference type="Proteomes" id="UP000597507"/>
    </source>
</evidence>
<dbReference type="Gene3D" id="3.40.190.150">
    <property type="entry name" value="Bordetella uptake gene, domain 1"/>
    <property type="match status" value="1"/>
</dbReference>
<comment type="similarity">
    <text evidence="1">Belongs to the UPF0065 (bug) family.</text>
</comment>
<dbReference type="Pfam" id="PF03401">
    <property type="entry name" value="TctC"/>
    <property type="match status" value="1"/>
</dbReference>
<protein>
    <submittedName>
        <fullName evidence="2">MFS transporter</fullName>
    </submittedName>
</protein>
<dbReference type="EMBL" id="BMKS01000010">
    <property type="protein sequence ID" value="GGG41865.1"/>
    <property type="molecule type" value="Genomic_DNA"/>
</dbReference>
<accession>A0A8J3EBZ0</accession>
<dbReference type="AlphaFoldDB" id="A0A8J3EBZ0"/>
<dbReference type="PANTHER" id="PTHR42928">
    <property type="entry name" value="TRICARBOXYLATE-BINDING PROTEIN"/>
    <property type="match status" value="1"/>
</dbReference>
<evidence type="ECO:0000256" key="1">
    <source>
        <dbReference type="ARBA" id="ARBA00006987"/>
    </source>
</evidence>
<keyword evidence="3" id="KW-1185">Reference proteome</keyword>